<dbReference type="InterPro" id="IPR013201">
    <property type="entry name" value="Prot_inhib_I29"/>
</dbReference>
<evidence type="ECO:0000256" key="3">
    <source>
        <dbReference type="ARBA" id="ARBA00023157"/>
    </source>
</evidence>
<keyword evidence="4" id="KW-0732">Signal</keyword>
<protein>
    <recommendedName>
        <fullName evidence="9">Cysteine protease</fullName>
    </recommendedName>
</protein>
<evidence type="ECO:0000256" key="2">
    <source>
        <dbReference type="ARBA" id="ARBA00023145"/>
    </source>
</evidence>
<dbReference type="AlphaFoldDB" id="A0A7J6QHA5"/>
<comment type="similarity">
    <text evidence="1">Belongs to the peptidase C1 family.</text>
</comment>
<dbReference type="Proteomes" id="UP000574390">
    <property type="component" value="Unassembled WGS sequence"/>
</dbReference>
<evidence type="ECO:0000313" key="8">
    <source>
        <dbReference type="Proteomes" id="UP000574390"/>
    </source>
</evidence>
<keyword evidence="3" id="KW-1015">Disulfide bond</keyword>
<dbReference type="InterPro" id="IPR013128">
    <property type="entry name" value="Peptidase_C1A"/>
</dbReference>
<evidence type="ECO:0008006" key="9">
    <source>
        <dbReference type="Google" id="ProtNLM"/>
    </source>
</evidence>
<sequence length="318" mass="35378">MAAVLLVLLSFIPLYDFIDQDIANLAFVGFQTKYGKRYRDGEEESKRARIFQDNLKLIEEVNSQDLPYKLGVNEYADLTSDEFSAQKLRPLKVDKKLKGTMLVLDWRPKGVLNPIKDQGKCGSCWAFSAHGALEAQYAIATGKLLSFSEQQLVDCSTDYGNRGCDGGLMDYAYEYIRDNGIDLDSTYSYNAKKNKCQDTLAKKADGLSVGEVNGFYKLDSTDTALMTALVAAPVSIAMYADFILLEYTHPIVGDSINHGIVAVGYGTEEGKDYYLMRNSWVPSWGLNGYFKIKREGGDGDYGECNVLEYMPVATLEAN</sequence>
<name>A0A7J6QHA5_PEROL</name>
<feature type="domain" description="Peptidase C1A papain C-terminal" evidence="5">
    <location>
        <begin position="100"/>
        <end position="315"/>
    </location>
</feature>
<dbReference type="PRINTS" id="PR00705">
    <property type="entry name" value="PAPAIN"/>
</dbReference>
<proteinExistence type="inferred from homology"/>
<dbReference type="SMART" id="SM00848">
    <property type="entry name" value="Inhibitor_I29"/>
    <property type="match status" value="1"/>
</dbReference>
<comment type="caution">
    <text evidence="7">The sequence shown here is derived from an EMBL/GenBank/DDBJ whole genome shotgun (WGS) entry which is preliminary data.</text>
</comment>
<evidence type="ECO:0000256" key="1">
    <source>
        <dbReference type="ARBA" id="ARBA00008455"/>
    </source>
</evidence>
<accession>A0A7J6QHA5</accession>
<dbReference type="SMART" id="SM00645">
    <property type="entry name" value="Pept_C1"/>
    <property type="match status" value="1"/>
</dbReference>
<dbReference type="InterPro" id="IPR025660">
    <property type="entry name" value="Pept_his_AS"/>
</dbReference>
<evidence type="ECO:0000259" key="5">
    <source>
        <dbReference type="SMART" id="SM00645"/>
    </source>
</evidence>
<dbReference type="PANTHER" id="PTHR12411">
    <property type="entry name" value="CYSTEINE PROTEASE FAMILY C1-RELATED"/>
    <property type="match status" value="1"/>
</dbReference>
<feature type="signal peptide" evidence="4">
    <location>
        <begin position="1"/>
        <end position="17"/>
    </location>
</feature>
<dbReference type="InterPro" id="IPR000169">
    <property type="entry name" value="Pept_cys_AS"/>
</dbReference>
<dbReference type="SUPFAM" id="SSF54001">
    <property type="entry name" value="Cysteine proteinases"/>
    <property type="match status" value="1"/>
</dbReference>
<evidence type="ECO:0000259" key="6">
    <source>
        <dbReference type="SMART" id="SM00848"/>
    </source>
</evidence>
<dbReference type="Pfam" id="PF08246">
    <property type="entry name" value="Inhibitor_I29"/>
    <property type="match status" value="1"/>
</dbReference>
<dbReference type="CDD" id="cd02248">
    <property type="entry name" value="Peptidase_C1A"/>
    <property type="match status" value="1"/>
</dbReference>
<dbReference type="InterPro" id="IPR000668">
    <property type="entry name" value="Peptidase_C1A_C"/>
</dbReference>
<dbReference type="FunFam" id="3.90.70.10:FF:000332">
    <property type="entry name" value="Cathepsin L1"/>
    <property type="match status" value="1"/>
</dbReference>
<evidence type="ECO:0000313" key="7">
    <source>
        <dbReference type="EMBL" id="KAF4707592.1"/>
    </source>
</evidence>
<dbReference type="Gene3D" id="3.90.70.10">
    <property type="entry name" value="Cysteine proteinases"/>
    <property type="match status" value="1"/>
</dbReference>
<dbReference type="InterPro" id="IPR038765">
    <property type="entry name" value="Papain-like_cys_pep_sf"/>
</dbReference>
<dbReference type="GO" id="GO:0006508">
    <property type="term" value="P:proteolysis"/>
    <property type="evidence" value="ECO:0007669"/>
    <property type="project" value="InterPro"/>
</dbReference>
<reference evidence="7 8" key="1">
    <citation type="submission" date="2020-04" db="EMBL/GenBank/DDBJ databases">
        <title>Perkinsus olseni comparative genomics.</title>
        <authorList>
            <person name="Bogema D.R."/>
        </authorList>
    </citation>
    <scope>NUCLEOTIDE SEQUENCE [LARGE SCALE GENOMIC DNA]</scope>
    <source>
        <strain evidence="7">ATCC PRA-205</strain>
    </source>
</reference>
<dbReference type="EMBL" id="JABANM010029682">
    <property type="protein sequence ID" value="KAF4707592.1"/>
    <property type="molecule type" value="Genomic_DNA"/>
</dbReference>
<feature type="domain" description="Cathepsin propeptide inhibitor" evidence="6">
    <location>
        <begin position="27"/>
        <end position="83"/>
    </location>
</feature>
<organism evidence="7 8">
    <name type="scientific">Perkinsus olseni</name>
    <name type="common">Perkinsus atlanticus</name>
    <dbReference type="NCBI Taxonomy" id="32597"/>
    <lineage>
        <taxon>Eukaryota</taxon>
        <taxon>Sar</taxon>
        <taxon>Alveolata</taxon>
        <taxon>Perkinsozoa</taxon>
        <taxon>Perkinsea</taxon>
        <taxon>Perkinsida</taxon>
        <taxon>Perkinsidae</taxon>
        <taxon>Perkinsus</taxon>
    </lineage>
</organism>
<dbReference type="PROSITE" id="PS00139">
    <property type="entry name" value="THIOL_PROTEASE_CYS"/>
    <property type="match status" value="1"/>
</dbReference>
<dbReference type="GO" id="GO:0008234">
    <property type="term" value="F:cysteine-type peptidase activity"/>
    <property type="evidence" value="ECO:0007669"/>
    <property type="project" value="InterPro"/>
</dbReference>
<dbReference type="Pfam" id="PF00112">
    <property type="entry name" value="Peptidase_C1"/>
    <property type="match status" value="1"/>
</dbReference>
<gene>
    <name evidence="7" type="ORF">FOZ62_026964</name>
</gene>
<evidence type="ECO:0000256" key="4">
    <source>
        <dbReference type="SAM" id="SignalP"/>
    </source>
</evidence>
<dbReference type="PROSITE" id="PS00639">
    <property type="entry name" value="THIOL_PROTEASE_HIS"/>
    <property type="match status" value="1"/>
</dbReference>
<keyword evidence="2" id="KW-0865">Zymogen</keyword>
<dbReference type="InterPro" id="IPR039417">
    <property type="entry name" value="Peptidase_C1A_papain-like"/>
</dbReference>
<feature type="chain" id="PRO_5029656081" description="Cysteine protease" evidence="4">
    <location>
        <begin position="18"/>
        <end position="318"/>
    </location>
</feature>